<name>A0A1F7W6B7_9BACT</name>
<evidence type="ECO:0000256" key="1">
    <source>
        <dbReference type="SAM" id="MobiDB-lite"/>
    </source>
</evidence>
<sequence>MDREQLGPIEGDIPLSKKTGASDAKKPSLAEIAATQDGQARAEIAKGRLAKEGEHIEAARAKAEAAAARADREPPSVMARFLRKSHRQ</sequence>
<evidence type="ECO:0000313" key="2">
    <source>
        <dbReference type="EMBL" id="OGL98365.1"/>
    </source>
</evidence>
<evidence type="ECO:0000313" key="3">
    <source>
        <dbReference type="Proteomes" id="UP000176501"/>
    </source>
</evidence>
<organism evidence="2 3">
    <name type="scientific">Candidatus Uhrbacteria bacterium RIFOXYB2_FULL_57_15</name>
    <dbReference type="NCBI Taxonomy" id="1802422"/>
    <lineage>
        <taxon>Bacteria</taxon>
        <taxon>Candidatus Uhriibacteriota</taxon>
    </lineage>
</organism>
<reference evidence="2 3" key="1">
    <citation type="journal article" date="2016" name="Nat. Commun.">
        <title>Thousands of microbial genomes shed light on interconnected biogeochemical processes in an aquifer system.</title>
        <authorList>
            <person name="Anantharaman K."/>
            <person name="Brown C.T."/>
            <person name="Hug L.A."/>
            <person name="Sharon I."/>
            <person name="Castelle C.J."/>
            <person name="Probst A.J."/>
            <person name="Thomas B.C."/>
            <person name="Singh A."/>
            <person name="Wilkins M.J."/>
            <person name="Karaoz U."/>
            <person name="Brodie E.L."/>
            <person name="Williams K.H."/>
            <person name="Hubbard S.S."/>
            <person name="Banfield J.F."/>
        </authorList>
    </citation>
    <scope>NUCLEOTIDE SEQUENCE [LARGE SCALE GENOMIC DNA]</scope>
</reference>
<dbReference type="AlphaFoldDB" id="A0A1F7W6B7"/>
<protein>
    <submittedName>
        <fullName evidence="2">Uncharacterized protein</fullName>
    </submittedName>
</protein>
<feature type="region of interest" description="Disordered" evidence="1">
    <location>
        <begin position="1"/>
        <end position="28"/>
    </location>
</feature>
<comment type="caution">
    <text evidence="2">The sequence shown here is derived from an EMBL/GenBank/DDBJ whole genome shotgun (WGS) entry which is preliminary data.</text>
</comment>
<dbReference type="Proteomes" id="UP000176501">
    <property type="component" value="Unassembled WGS sequence"/>
</dbReference>
<proteinExistence type="predicted"/>
<dbReference type="EMBL" id="MGFE01000020">
    <property type="protein sequence ID" value="OGL98365.1"/>
    <property type="molecule type" value="Genomic_DNA"/>
</dbReference>
<gene>
    <name evidence="2" type="ORF">A2304_01565</name>
</gene>
<accession>A0A1F7W6B7</accession>